<organism evidence="8 9">
    <name type="scientific">Stichopus japonicus</name>
    <name type="common">Sea cucumber</name>
    <dbReference type="NCBI Taxonomy" id="307972"/>
    <lineage>
        <taxon>Eukaryota</taxon>
        <taxon>Metazoa</taxon>
        <taxon>Echinodermata</taxon>
        <taxon>Eleutherozoa</taxon>
        <taxon>Echinozoa</taxon>
        <taxon>Holothuroidea</taxon>
        <taxon>Aspidochirotacea</taxon>
        <taxon>Aspidochirotida</taxon>
        <taxon>Stichopodidae</taxon>
        <taxon>Apostichopus</taxon>
    </lineage>
</organism>
<dbReference type="Proteomes" id="UP000230750">
    <property type="component" value="Unassembled WGS sequence"/>
</dbReference>
<comment type="similarity">
    <text evidence="2 7">Belongs to the CTL (choline transporter-like) family.</text>
</comment>
<evidence type="ECO:0000313" key="8">
    <source>
        <dbReference type="EMBL" id="PIK53096.1"/>
    </source>
</evidence>
<evidence type="ECO:0000313" key="9">
    <source>
        <dbReference type="Proteomes" id="UP000230750"/>
    </source>
</evidence>
<keyword evidence="9" id="KW-1185">Reference proteome</keyword>
<feature type="transmembrane region" description="Helical" evidence="7">
    <location>
        <begin position="299"/>
        <end position="321"/>
    </location>
</feature>
<dbReference type="AlphaFoldDB" id="A0A2G8KYK0"/>
<dbReference type="EMBL" id="MRZV01000301">
    <property type="protein sequence ID" value="PIK53096.1"/>
    <property type="molecule type" value="Genomic_DNA"/>
</dbReference>
<keyword evidence="6" id="KW-0325">Glycoprotein</keyword>
<evidence type="ECO:0000256" key="5">
    <source>
        <dbReference type="ARBA" id="ARBA00023136"/>
    </source>
</evidence>
<name>A0A2G8KYK0_STIJA</name>
<feature type="transmembrane region" description="Helical" evidence="7">
    <location>
        <begin position="252"/>
        <end position="279"/>
    </location>
</feature>
<comment type="function">
    <text evidence="7">Choline transporter.</text>
</comment>
<protein>
    <recommendedName>
        <fullName evidence="7">Choline transporter-like protein</fullName>
    </recommendedName>
</protein>
<evidence type="ECO:0000256" key="2">
    <source>
        <dbReference type="ARBA" id="ARBA00007168"/>
    </source>
</evidence>
<comment type="caution">
    <text evidence="8">The sequence shown here is derived from an EMBL/GenBank/DDBJ whole genome shotgun (WGS) entry which is preliminary data.</text>
</comment>
<evidence type="ECO:0000256" key="7">
    <source>
        <dbReference type="RuleBase" id="RU368066"/>
    </source>
</evidence>
<evidence type="ECO:0000256" key="3">
    <source>
        <dbReference type="ARBA" id="ARBA00022692"/>
    </source>
</evidence>
<proteinExistence type="inferred from homology"/>
<reference evidence="8 9" key="1">
    <citation type="journal article" date="2017" name="PLoS Biol.">
        <title>The sea cucumber genome provides insights into morphological evolution and visceral regeneration.</title>
        <authorList>
            <person name="Zhang X."/>
            <person name="Sun L."/>
            <person name="Yuan J."/>
            <person name="Sun Y."/>
            <person name="Gao Y."/>
            <person name="Zhang L."/>
            <person name="Li S."/>
            <person name="Dai H."/>
            <person name="Hamel J.F."/>
            <person name="Liu C."/>
            <person name="Yu Y."/>
            <person name="Liu S."/>
            <person name="Lin W."/>
            <person name="Guo K."/>
            <person name="Jin S."/>
            <person name="Xu P."/>
            <person name="Storey K.B."/>
            <person name="Huan P."/>
            <person name="Zhang T."/>
            <person name="Zhou Y."/>
            <person name="Zhang J."/>
            <person name="Lin C."/>
            <person name="Li X."/>
            <person name="Xing L."/>
            <person name="Huo D."/>
            <person name="Sun M."/>
            <person name="Wang L."/>
            <person name="Mercier A."/>
            <person name="Li F."/>
            <person name="Yang H."/>
            <person name="Xiang J."/>
        </authorList>
    </citation>
    <scope>NUCLEOTIDE SEQUENCE [LARGE SCALE GENOMIC DNA]</scope>
    <source>
        <strain evidence="8">Shaxun</strain>
        <tissue evidence="8">Muscle</tissue>
    </source>
</reference>
<dbReference type="Pfam" id="PF04515">
    <property type="entry name" value="Choline_transpo"/>
    <property type="match status" value="1"/>
</dbReference>
<evidence type="ECO:0000256" key="6">
    <source>
        <dbReference type="ARBA" id="ARBA00023180"/>
    </source>
</evidence>
<evidence type="ECO:0000256" key="4">
    <source>
        <dbReference type="ARBA" id="ARBA00022989"/>
    </source>
</evidence>
<keyword evidence="4 7" id="KW-1133">Transmembrane helix</keyword>
<feature type="transmembrane region" description="Helical" evidence="7">
    <location>
        <begin position="157"/>
        <end position="177"/>
    </location>
</feature>
<accession>A0A2G8KYK0</accession>
<dbReference type="GO" id="GO:0005886">
    <property type="term" value="C:plasma membrane"/>
    <property type="evidence" value="ECO:0007669"/>
    <property type="project" value="UniProtKB-SubCell"/>
</dbReference>
<dbReference type="STRING" id="307972.A0A2G8KYK0"/>
<feature type="transmembrane region" description="Helical" evidence="7">
    <location>
        <begin position="26"/>
        <end position="51"/>
    </location>
</feature>
<dbReference type="GO" id="GO:0022857">
    <property type="term" value="F:transmembrane transporter activity"/>
    <property type="evidence" value="ECO:0007669"/>
    <property type="project" value="UniProtKB-UniRule"/>
</dbReference>
<comment type="caution">
    <text evidence="7">Lacks conserved residue(s) required for the propagation of feature annotation.</text>
</comment>
<sequence length="364" mass="41072">MCKRFRIALNVLELASDALPYMLCTLFWPIVPFSLTIAYVFFWAVVTAYLASASDISYAIFNATADSDYVNGESCSPETFILNTTVETRCEPVDYSVDNYYIAFHIYNLISLFWVVNFILALGEMTLAGAFASFYWAKPKPDAVPTFPLGASFYRSLRYHIGSLAFGSLIIAIVEVVRTVLEYIEAQTSEVNNCCTKFIFKCCKCCLWCLEKFLRFINRNAYIDIAVYGHSFCKAASHVFNLLMRNILRVMVLNSVTGFMLLVLKLMITASVTVGSFYFFTWLANESAADAILTSPNNLWAPVVIIGVLSFAVCSTFFSVYDMAVDTMFISFLEDIERNDGSPERPYYMPKGLLNLIGKKNRSK</sequence>
<keyword evidence="5 7" id="KW-0472">Membrane</keyword>
<comment type="subcellular location">
    <subcellularLocation>
        <location evidence="7">Cell membrane</location>
        <topology evidence="7">Multi-pass membrane protein</topology>
    </subcellularLocation>
    <subcellularLocation>
        <location evidence="1">Membrane</location>
        <topology evidence="1">Multi-pass membrane protein</topology>
    </subcellularLocation>
</comment>
<feature type="transmembrane region" description="Helical" evidence="7">
    <location>
        <begin position="112"/>
        <end position="137"/>
    </location>
</feature>
<keyword evidence="3 7" id="KW-0812">Transmembrane</keyword>
<dbReference type="PANTHER" id="PTHR12385:SF14">
    <property type="entry name" value="CHOLINE TRANSPORTER-LIKE 2"/>
    <property type="match status" value="1"/>
</dbReference>
<dbReference type="PANTHER" id="PTHR12385">
    <property type="entry name" value="CHOLINE TRANSPORTER-LIKE (SLC FAMILY 44)"/>
    <property type="match status" value="1"/>
</dbReference>
<gene>
    <name evidence="8" type="ORF">BSL78_10015</name>
</gene>
<dbReference type="OrthoDB" id="420519at2759"/>
<evidence type="ECO:0000256" key="1">
    <source>
        <dbReference type="ARBA" id="ARBA00004141"/>
    </source>
</evidence>
<dbReference type="InterPro" id="IPR007603">
    <property type="entry name" value="Choline_transptr-like"/>
</dbReference>